<evidence type="ECO:0000313" key="11">
    <source>
        <dbReference type="Proteomes" id="UP000321397"/>
    </source>
</evidence>
<dbReference type="SUPFAM" id="SSF48256">
    <property type="entry name" value="Citrate synthase"/>
    <property type="match status" value="1"/>
</dbReference>
<dbReference type="PANTHER" id="PTHR11739">
    <property type="entry name" value="CITRATE SYNTHASE"/>
    <property type="match status" value="1"/>
</dbReference>
<dbReference type="AlphaFoldDB" id="A0A134A1L3"/>
<dbReference type="PANTHER" id="PTHR11739:SF4">
    <property type="entry name" value="CITRATE SYNTHASE, PEROXISOMAL"/>
    <property type="match status" value="1"/>
</dbReference>
<evidence type="ECO:0000313" key="10">
    <source>
        <dbReference type="Proteomes" id="UP000070483"/>
    </source>
</evidence>
<keyword evidence="10" id="KW-1185">Reference proteome</keyword>
<evidence type="ECO:0000256" key="4">
    <source>
        <dbReference type="ARBA" id="ARBA00049288"/>
    </source>
</evidence>
<name>A0A134A1L3_9FUSO</name>
<keyword evidence="3 5" id="KW-0808">Transferase</keyword>
<accession>A0A134A1L3</accession>
<dbReference type="UniPathway" id="UPA00223"/>
<comment type="pathway">
    <text evidence="1">Carbohydrate metabolism; tricarboxylic acid cycle.</text>
</comment>
<dbReference type="InterPro" id="IPR016143">
    <property type="entry name" value="Citrate_synth-like_sm_a-sub"/>
</dbReference>
<dbReference type="Proteomes" id="UP000321397">
    <property type="component" value="Chromosome"/>
</dbReference>
<proteinExistence type="inferred from homology"/>
<dbReference type="Proteomes" id="UP000321501">
    <property type="component" value="Chromosome"/>
</dbReference>
<dbReference type="GO" id="GO:0005975">
    <property type="term" value="P:carbohydrate metabolic process"/>
    <property type="evidence" value="ECO:0007669"/>
    <property type="project" value="TreeGrafter"/>
</dbReference>
<sequence>MKSDFINELGVMFTENNYISDDIYNKLNVKRGLRNKNGTGVLVGLTKIGSVLGYSIDKDGKKVPSEGKLYYRGIPIEKLVAQFRKEKTFCFEKTMFLLLFGKVPSNFELKMFISTLKEYQHLPDEFIEDFILRKPGTDIMNQLQRSVLCLYTLDENPDDISLSNLIDQSLNLIAKFPSLLVYCYQACNYKHFNKSLIIHNPVEEYSIAQNILHMLRSDNNFTELEAEVLDLILVIHAEHGGGNNSTFTSHVVSSTRTDTYSSISASIGSLKGPMHGGANSMVTKMVEDIKKNTNPYDEVKLKEYLKKIFQKEVFDKKGRIYGMGHAVYTISDPRAVILKKKAYELAKEKKALEEFELFSSIEKLTREIGKELKGKNFEICANVDLYSGFVYKLLNIPQNIFTPLFALSRIASWNAHRMEQILVDKKLIRPAYKAIDENGNVFL</sequence>
<dbReference type="OrthoDB" id="9800864at2"/>
<dbReference type="PATRIC" id="fig|157687.3.peg.1752"/>
<dbReference type="NCBIfam" id="NF010635">
    <property type="entry name" value="PRK14032.1"/>
    <property type="match status" value="1"/>
</dbReference>
<dbReference type="RefSeq" id="WP_018497877.1">
    <property type="nucleotide sequence ID" value="NZ_AP019829.2"/>
</dbReference>
<evidence type="ECO:0000313" key="8">
    <source>
        <dbReference type="EMBL" id="BBM50007.1"/>
    </source>
</evidence>
<dbReference type="GO" id="GO:0006099">
    <property type="term" value="P:tricarboxylic acid cycle"/>
    <property type="evidence" value="ECO:0007669"/>
    <property type="project" value="UniProtKB-UniPathway"/>
</dbReference>
<protein>
    <recommendedName>
        <fullName evidence="5">Citrate synthase</fullName>
    </recommendedName>
</protein>
<evidence type="ECO:0000256" key="3">
    <source>
        <dbReference type="ARBA" id="ARBA00022679"/>
    </source>
</evidence>
<gene>
    <name evidence="9" type="ORF">HMPREF3180_01759</name>
    <name evidence="7" type="ORF">JMUB3933_1203</name>
    <name evidence="8" type="ORF">JMUB3934_1303</name>
</gene>
<dbReference type="PIRSF" id="PIRSF001369">
    <property type="entry name" value="Citrate_synth"/>
    <property type="match status" value="1"/>
</dbReference>
<dbReference type="EMBL" id="AP019835">
    <property type="protein sequence ID" value="BBM50007.1"/>
    <property type="molecule type" value="Genomic_DNA"/>
</dbReference>
<comment type="catalytic activity">
    <reaction evidence="4">
        <text>oxaloacetate + acetyl-CoA + H2O = citrate + CoA + H(+)</text>
        <dbReference type="Rhea" id="RHEA:16845"/>
        <dbReference type="ChEBI" id="CHEBI:15377"/>
        <dbReference type="ChEBI" id="CHEBI:15378"/>
        <dbReference type="ChEBI" id="CHEBI:16452"/>
        <dbReference type="ChEBI" id="CHEBI:16947"/>
        <dbReference type="ChEBI" id="CHEBI:57287"/>
        <dbReference type="ChEBI" id="CHEBI:57288"/>
        <dbReference type="EC" id="2.3.3.16"/>
    </reaction>
</comment>
<dbReference type="PRINTS" id="PR00143">
    <property type="entry name" value="CITRTSNTHASE"/>
</dbReference>
<dbReference type="EMBL" id="AP019834">
    <property type="protein sequence ID" value="BBM47702.1"/>
    <property type="molecule type" value="Genomic_DNA"/>
</dbReference>
<reference evidence="8 12" key="4">
    <citation type="submission" date="2019-07" db="EMBL/GenBank/DDBJ databases">
        <title>Complete Genome Sequence of Leptotrichia wadei Strain JMUB3934.</title>
        <authorList>
            <person name="Watanabe S."/>
            <person name="Cui L."/>
        </authorList>
    </citation>
    <scope>NUCLEOTIDE SEQUENCE [LARGE SCALE GENOMIC DNA]</scope>
    <source>
        <strain evidence="8 12">JMUB3934</strain>
    </source>
</reference>
<feature type="active site" evidence="6">
    <location>
        <position position="384"/>
    </location>
</feature>
<organism evidence="9 10">
    <name type="scientific">Leptotrichia wadei</name>
    <dbReference type="NCBI Taxonomy" id="157687"/>
    <lineage>
        <taxon>Bacteria</taxon>
        <taxon>Fusobacteriati</taxon>
        <taxon>Fusobacteriota</taxon>
        <taxon>Fusobacteriia</taxon>
        <taxon>Fusobacteriales</taxon>
        <taxon>Leptotrichiaceae</taxon>
        <taxon>Leptotrichia</taxon>
    </lineage>
</organism>
<dbReference type="InterPro" id="IPR036969">
    <property type="entry name" value="Citrate_synthase_sf"/>
</dbReference>
<dbReference type="InterPro" id="IPR016142">
    <property type="entry name" value="Citrate_synth-like_lrg_a-sub"/>
</dbReference>
<dbReference type="GeneID" id="84804555"/>
<dbReference type="Pfam" id="PF00285">
    <property type="entry name" value="Citrate_synt"/>
    <property type="match status" value="1"/>
</dbReference>
<feature type="active site" evidence="6">
    <location>
        <position position="325"/>
    </location>
</feature>
<evidence type="ECO:0000256" key="2">
    <source>
        <dbReference type="ARBA" id="ARBA00010566"/>
    </source>
</evidence>
<dbReference type="STRING" id="157687.HMPREF3180_01759"/>
<dbReference type="Gene3D" id="1.10.580.10">
    <property type="entry name" value="Citrate Synthase, domain 1"/>
    <property type="match status" value="1"/>
</dbReference>
<dbReference type="EMBL" id="LSDD01000132">
    <property type="protein sequence ID" value="KXB61566.1"/>
    <property type="molecule type" value="Genomic_DNA"/>
</dbReference>
<evidence type="ECO:0000256" key="6">
    <source>
        <dbReference type="PIRSR" id="PIRSR001369-1"/>
    </source>
</evidence>
<dbReference type="GO" id="GO:0005829">
    <property type="term" value="C:cytosol"/>
    <property type="evidence" value="ECO:0007669"/>
    <property type="project" value="TreeGrafter"/>
</dbReference>
<evidence type="ECO:0000313" key="7">
    <source>
        <dbReference type="EMBL" id="BBM47702.1"/>
    </source>
</evidence>
<comment type="similarity">
    <text evidence="2 5">Belongs to the citrate synthase family.</text>
</comment>
<dbReference type="InterPro" id="IPR002020">
    <property type="entry name" value="Citrate_synthase"/>
</dbReference>
<evidence type="ECO:0000313" key="12">
    <source>
        <dbReference type="Proteomes" id="UP000321501"/>
    </source>
</evidence>
<evidence type="ECO:0000313" key="9">
    <source>
        <dbReference type="EMBL" id="KXB61566.1"/>
    </source>
</evidence>
<evidence type="ECO:0000256" key="5">
    <source>
        <dbReference type="PIRNR" id="PIRNR001369"/>
    </source>
</evidence>
<evidence type="ECO:0000256" key="1">
    <source>
        <dbReference type="ARBA" id="ARBA00005163"/>
    </source>
</evidence>
<reference evidence="7 11" key="3">
    <citation type="submission" date="2019-07" db="EMBL/GenBank/DDBJ databases">
        <title>Complete Genome Sequence of Leptotrichia wadei Strain JMUB3933.</title>
        <authorList>
            <person name="Watanabe S."/>
            <person name="Cui L."/>
        </authorList>
    </citation>
    <scope>NUCLEOTIDE SEQUENCE [LARGE SCALE GENOMIC DNA]</scope>
    <source>
        <strain evidence="7 11">JMUB3933</strain>
    </source>
</reference>
<reference evidence="10" key="2">
    <citation type="submission" date="2016-01" db="EMBL/GenBank/DDBJ databases">
        <authorList>
            <person name="Mitreva M."/>
            <person name="Pepin K.H."/>
            <person name="Mihindukulasuriya K.A."/>
            <person name="Fulton R."/>
            <person name="Fronick C."/>
            <person name="O'Laughlin M."/>
            <person name="Miner T."/>
            <person name="Herter B."/>
            <person name="Rosa B.A."/>
            <person name="Cordes M."/>
            <person name="Tomlinson C."/>
            <person name="Wollam A."/>
            <person name="Palsikar V.B."/>
            <person name="Mardis E.R."/>
            <person name="Wilson R.K."/>
        </authorList>
    </citation>
    <scope>NUCLEOTIDE SEQUENCE [LARGE SCALE GENOMIC DNA]</scope>
    <source>
        <strain evidence="10">KA00185</strain>
    </source>
</reference>
<dbReference type="GO" id="GO:0036440">
    <property type="term" value="F:citrate synthase activity"/>
    <property type="evidence" value="ECO:0007669"/>
    <property type="project" value="UniProtKB-EC"/>
</dbReference>
<dbReference type="Proteomes" id="UP000070483">
    <property type="component" value="Unassembled WGS sequence"/>
</dbReference>
<reference evidence="9" key="1">
    <citation type="submission" date="2016-01" db="EMBL/GenBank/DDBJ databases">
        <authorList>
            <person name="Oliw E.H."/>
        </authorList>
    </citation>
    <scope>NUCLEOTIDE SEQUENCE [LARGE SCALE GENOMIC DNA]</scope>
    <source>
        <strain evidence="9">KA00185</strain>
    </source>
</reference>
<dbReference type="InterPro" id="IPR024176">
    <property type="entry name" value="Citrate_synthase_bac-typ"/>
</dbReference>
<dbReference type="Gene3D" id="1.10.230.10">
    <property type="entry name" value="Cytochrome P450-Terp, domain 2"/>
    <property type="match status" value="1"/>
</dbReference>